<dbReference type="EMBL" id="JBANRG010000011">
    <property type="protein sequence ID" value="KAK7462321.1"/>
    <property type="molecule type" value="Genomic_DNA"/>
</dbReference>
<sequence>MTTSTRGTHESPDSSSPLLQDFDDHTSYSSTPTTRGRPLIPPSVINRKKQNARRAFALATVGVIITAVLIAVRRSGLWKDYDIPPEDQRLARDVRLEKYQSPSDTSLCQDLTSGDRVSFNLSPETDFTFFLSRGSPMAGSIIIQRSDEEFDDIKVEISQAAEGDGRHVESGLSEASSEACHIKNENEQGIMLWAHPGAKSIQRFRTNIVVTLPLGNALRDLSTDFTNGAFMHNIDSIHFHGDVRLNTRNAHILGGTMTASRGFFVQTTNAEIMGDFSSKGTISLQTSNAPIDCSIWPIKSDSPNRALVSVRTNNALIKTSFNLSNNTQVKASIHTSNAALDIFTWPSNKRSIFNLNLDASTSRGHATLHMQPAYEGNFTLRTTKPGEARVKKDMRQLDPLGKGRKRASVGRGDLEHTFISEETYWV</sequence>
<keyword evidence="2" id="KW-0812">Transmembrane</keyword>
<keyword evidence="2" id="KW-0472">Membrane</keyword>
<keyword evidence="4" id="KW-1185">Reference proteome</keyword>
<name>A0ABR1JP89_9AGAR</name>
<comment type="caution">
    <text evidence="3">The sequence shown here is derived from an EMBL/GenBank/DDBJ whole genome shotgun (WGS) entry which is preliminary data.</text>
</comment>
<evidence type="ECO:0008006" key="5">
    <source>
        <dbReference type="Google" id="ProtNLM"/>
    </source>
</evidence>
<feature type="transmembrane region" description="Helical" evidence="2">
    <location>
        <begin position="55"/>
        <end position="72"/>
    </location>
</feature>
<accession>A0ABR1JP89</accession>
<evidence type="ECO:0000256" key="1">
    <source>
        <dbReference type="SAM" id="MobiDB-lite"/>
    </source>
</evidence>
<keyword evidence="2" id="KW-1133">Transmembrane helix</keyword>
<organism evidence="3 4">
    <name type="scientific">Marasmiellus scandens</name>
    <dbReference type="NCBI Taxonomy" id="2682957"/>
    <lineage>
        <taxon>Eukaryota</taxon>
        <taxon>Fungi</taxon>
        <taxon>Dikarya</taxon>
        <taxon>Basidiomycota</taxon>
        <taxon>Agaricomycotina</taxon>
        <taxon>Agaricomycetes</taxon>
        <taxon>Agaricomycetidae</taxon>
        <taxon>Agaricales</taxon>
        <taxon>Marasmiineae</taxon>
        <taxon>Omphalotaceae</taxon>
        <taxon>Marasmiellus</taxon>
    </lineage>
</organism>
<protein>
    <recommendedName>
        <fullName evidence="5">Adhesin domain-containing protein</fullName>
    </recommendedName>
</protein>
<reference evidence="3 4" key="1">
    <citation type="submission" date="2024-01" db="EMBL/GenBank/DDBJ databases">
        <title>A draft genome for the cacao thread blight pathogen Marasmiellus scandens.</title>
        <authorList>
            <person name="Baruah I.K."/>
            <person name="Leung J."/>
            <person name="Bukari Y."/>
            <person name="Amoako-Attah I."/>
            <person name="Meinhardt L.W."/>
            <person name="Bailey B.A."/>
            <person name="Cohen S.P."/>
        </authorList>
    </citation>
    <scope>NUCLEOTIDE SEQUENCE [LARGE SCALE GENOMIC DNA]</scope>
    <source>
        <strain evidence="3 4">GH-19</strain>
    </source>
</reference>
<proteinExistence type="predicted"/>
<evidence type="ECO:0000313" key="3">
    <source>
        <dbReference type="EMBL" id="KAK7462321.1"/>
    </source>
</evidence>
<evidence type="ECO:0000313" key="4">
    <source>
        <dbReference type="Proteomes" id="UP001498398"/>
    </source>
</evidence>
<feature type="region of interest" description="Disordered" evidence="1">
    <location>
        <begin position="1"/>
        <end position="42"/>
    </location>
</feature>
<dbReference type="Proteomes" id="UP001498398">
    <property type="component" value="Unassembled WGS sequence"/>
</dbReference>
<evidence type="ECO:0000256" key="2">
    <source>
        <dbReference type="SAM" id="Phobius"/>
    </source>
</evidence>
<gene>
    <name evidence="3" type="ORF">VKT23_007922</name>
</gene>